<dbReference type="InterPro" id="IPR006075">
    <property type="entry name" value="Asn/Gln-tRNA_Trfase_suB/E_cat"/>
</dbReference>
<keyword evidence="2" id="KW-0547">Nucleotide-binding</keyword>
<dbReference type="Pfam" id="PF02934">
    <property type="entry name" value="GatB_N"/>
    <property type="match status" value="1"/>
</dbReference>
<evidence type="ECO:0000313" key="6">
    <source>
        <dbReference type="EMBL" id="VDN30143.1"/>
    </source>
</evidence>
<dbReference type="PANTHER" id="PTHR11659:SF0">
    <property type="entry name" value="GLUTAMYL-TRNA(GLN) AMIDOTRANSFERASE SUBUNIT B, MITOCHONDRIAL"/>
    <property type="match status" value="1"/>
</dbReference>
<evidence type="ECO:0000313" key="7">
    <source>
        <dbReference type="Proteomes" id="UP000271889"/>
    </source>
</evidence>
<keyword evidence="1" id="KW-0436">Ligase</keyword>
<dbReference type="GO" id="GO:0050567">
    <property type="term" value="F:glutaminyl-tRNA synthase (glutamine-hydrolyzing) activity"/>
    <property type="evidence" value="ECO:0007669"/>
    <property type="project" value="TreeGrafter"/>
</dbReference>
<dbReference type="GO" id="GO:0032543">
    <property type="term" value="P:mitochondrial translation"/>
    <property type="evidence" value="ECO:0007669"/>
    <property type="project" value="TreeGrafter"/>
</dbReference>
<dbReference type="EMBL" id="UYRV01116548">
    <property type="protein sequence ID" value="VDN30143.1"/>
    <property type="molecule type" value="Genomic_DNA"/>
</dbReference>
<feature type="domain" description="Aspartyl/Glutamyl-tRNA(Gln) amidotransferase subunit B/E catalytic" evidence="5">
    <location>
        <begin position="10"/>
        <end position="63"/>
    </location>
</feature>
<protein>
    <recommendedName>
        <fullName evidence="5">Aspartyl/Glutamyl-tRNA(Gln) amidotransferase subunit B/E catalytic domain-containing protein</fullName>
    </recommendedName>
</protein>
<sequence>MKARTHRQRNHALRLGLLLNCEIPPSCRFDRKHYFYADMPAGYQITQSERPIARNGKFRFSVYSEDVQSYTKEVIYFHFKIVPDVLG</sequence>
<evidence type="ECO:0000256" key="1">
    <source>
        <dbReference type="ARBA" id="ARBA00022598"/>
    </source>
</evidence>
<gene>
    <name evidence="6" type="ORF">CGOC_LOCUS11459</name>
</gene>
<name>A0A3P7N111_CYLGO</name>
<proteinExistence type="predicted"/>
<dbReference type="SUPFAM" id="SSF55931">
    <property type="entry name" value="Glutamine synthetase/guanido kinase"/>
    <property type="match status" value="1"/>
</dbReference>
<accession>A0A3P7N111</accession>
<keyword evidence="3" id="KW-0067">ATP-binding</keyword>
<organism evidence="6 7">
    <name type="scientific">Cylicostephanus goldi</name>
    <name type="common">Nematode worm</name>
    <dbReference type="NCBI Taxonomy" id="71465"/>
    <lineage>
        <taxon>Eukaryota</taxon>
        <taxon>Metazoa</taxon>
        <taxon>Ecdysozoa</taxon>
        <taxon>Nematoda</taxon>
        <taxon>Chromadorea</taxon>
        <taxon>Rhabditida</taxon>
        <taxon>Rhabditina</taxon>
        <taxon>Rhabditomorpha</taxon>
        <taxon>Strongyloidea</taxon>
        <taxon>Strongylidae</taxon>
        <taxon>Cylicostephanus</taxon>
    </lineage>
</organism>
<keyword evidence="4" id="KW-0648">Protein biosynthesis</keyword>
<evidence type="ECO:0000256" key="3">
    <source>
        <dbReference type="ARBA" id="ARBA00022840"/>
    </source>
</evidence>
<dbReference type="Proteomes" id="UP000271889">
    <property type="component" value="Unassembled WGS sequence"/>
</dbReference>
<dbReference type="OrthoDB" id="1722066at2759"/>
<dbReference type="PANTHER" id="PTHR11659">
    <property type="entry name" value="GLUTAMYL-TRNA GLN AMIDOTRANSFERASE SUBUNIT B MITOCHONDRIAL AND PROKARYOTIC PET112-RELATED"/>
    <property type="match status" value="1"/>
</dbReference>
<keyword evidence="7" id="KW-1185">Reference proteome</keyword>
<evidence type="ECO:0000259" key="5">
    <source>
        <dbReference type="Pfam" id="PF02934"/>
    </source>
</evidence>
<dbReference type="GO" id="GO:0005739">
    <property type="term" value="C:mitochondrion"/>
    <property type="evidence" value="ECO:0007669"/>
    <property type="project" value="TreeGrafter"/>
</dbReference>
<dbReference type="InterPro" id="IPR017959">
    <property type="entry name" value="Asn/Gln-tRNA_amidoTrfase_suB/E"/>
</dbReference>
<dbReference type="GO" id="GO:0030956">
    <property type="term" value="C:glutamyl-tRNA(Gln) amidotransferase complex"/>
    <property type="evidence" value="ECO:0007669"/>
    <property type="project" value="TreeGrafter"/>
</dbReference>
<dbReference type="GO" id="GO:0005524">
    <property type="term" value="F:ATP binding"/>
    <property type="evidence" value="ECO:0007669"/>
    <property type="project" value="UniProtKB-KW"/>
</dbReference>
<dbReference type="InterPro" id="IPR014746">
    <property type="entry name" value="Gln_synth/guanido_kin_cat_dom"/>
</dbReference>
<dbReference type="GO" id="GO:0070681">
    <property type="term" value="P:glutaminyl-tRNAGln biosynthesis via transamidation"/>
    <property type="evidence" value="ECO:0007669"/>
    <property type="project" value="TreeGrafter"/>
</dbReference>
<reference evidence="6 7" key="1">
    <citation type="submission" date="2018-11" db="EMBL/GenBank/DDBJ databases">
        <authorList>
            <consortium name="Pathogen Informatics"/>
        </authorList>
    </citation>
    <scope>NUCLEOTIDE SEQUENCE [LARGE SCALE GENOMIC DNA]</scope>
</reference>
<evidence type="ECO:0000256" key="2">
    <source>
        <dbReference type="ARBA" id="ARBA00022741"/>
    </source>
</evidence>
<evidence type="ECO:0000256" key="4">
    <source>
        <dbReference type="ARBA" id="ARBA00022917"/>
    </source>
</evidence>
<dbReference type="AlphaFoldDB" id="A0A3P7N111"/>